<gene>
    <name evidence="1" type="ORF">HHU12_29455</name>
</gene>
<keyword evidence="2" id="KW-1185">Reference proteome</keyword>
<dbReference type="RefSeq" id="WP_169660319.1">
    <property type="nucleotide sequence ID" value="NZ_JABANE010000136.1"/>
</dbReference>
<dbReference type="Gene3D" id="3.40.50.1820">
    <property type="entry name" value="alpha/beta hydrolase"/>
    <property type="match status" value="1"/>
</dbReference>
<dbReference type="Proteomes" id="UP000576082">
    <property type="component" value="Unassembled WGS sequence"/>
</dbReference>
<protein>
    <submittedName>
        <fullName evidence="1">Uncharacterized protein</fullName>
    </submittedName>
</protein>
<name>A0A7X9S0J1_9BACT</name>
<dbReference type="AlphaFoldDB" id="A0A7X9S0J1"/>
<evidence type="ECO:0000313" key="2">
    <source>
        <dbReference type="Proteomes" id="UP000576082"/>
    </source>
</evidence>
<dbReference type="EMBL" id="JABANE010000136">
    <property type="protein sequence ID" value="NME72125.1"/>
    <property type="molecule type" value="Genomic_DNA"/>
</dbReference>
<reference evidence="1 2" key="1">
    <citation type="submission" date="2020-04" db="EMBL/GenBank/DDBJ databases">
        <title>Flammeovirga sp. SR4, a novel species isolated from seawater.</title>
        <authorList>
            <person name="Wang X."/>
        </authorList>
    </citation>
    <scope>NUCLEOTIDE SEQUENCE [LARGE SCALE GENOMIC DNA]</scope>
    <source>
        <strain evidence="1 2">ATCC 23126</strain>
    </source>
</reference>
<accession>A0A7X9S0J1</accession>
<proteinExistence type="predicted"/>
<comment type="caution">
    <text evidence="1">The sequence shown here is derived from an EMBL/GenBank/DDBJ whole genome shotgun (WGS) entry which is preliminary data.</text>
</comment>
<sequence>MTNTINEYLIFGKGINCKINIIQNTLFVEFNPTNSLLTMLKVRLDFKQHNGIHLGYLKSFQSIKKEFYQYICDRTDQFDAIQIVGYGFAGAIAQIASLGIYKNFLIPSSVTTYDSPTPFSIDKREDFDIAASKQEHFVFGYDINLQFYTKIFGYAFPSNIQEYKII</sequence>
<organism evidence="1 2">
    <name type="scientific">Flammeovirga aprica JL-4</name>
    <dbReference type="NCBI Taxonomy" id="694437"/>
    <lineage>
        <taxon>Bacteria</taxon>
        <taxon>Pseudomonadati</taxon>
        <taxon>Bacteroidota</taxon>
        <taxon>Cytophagia</taxon>
        <taxon>Cytophagales</taxon>
        <taxon>Flammeovirgaceae</taxon>
        <taxon>Flammeovirga</taxon>
    </lineage>
</organism>
<dbReference type="InterPro" id="IPR029058">
    <property type="entry name" value="AB_hydrolase_fold"/>
</dbReference>
<evidence type="ECO:0000313" key="1">
    <source>
        <dbReference type="EMBL" id="NME72125.1"/>
    </source>
</evidence>